<reference evidence="1 2" key="1">
    <citation type="submission" date="2019-10" db="EMBL/GenBank/DDBJ databases">
        <title>Whole-genome sequence of the purple nonsulfur photosynthetic bacterium Rhodocyclus tenuis.</title>
        <authorList>
            <person name="Kyndt J.A."/>
            <person name="Meyer T.E."/>
        </authorList>
    </citation>
    <scope>NUCLEOTIDE SEQUENCE [LARGE SCALE GENOMIC DNA]</scope>
    <source>
        <strain evidence="1 2">DSM 110</strain>
    </source>
</reference>
<gene>
    <name evidence="1" type="ORF">GHK24_06530</name>
</gene>
<name>A0A6L5JWH4_RHOTE</name>
<dbReference type="Proteomes" id="UP000480275">
    <property type="component" value="Unassembled WGS sequence"/>
</dbReference>
<protein>
    <submittedName>
        <fullName evidence="1">Uncharacterized protein</fullName>
    </submittedName>
</protein>
<sequence length="108" mass="12037">MDRLVSYVSAIHALSSPVAIVRQTQTAESWLDQGFEVRKETHTYCFDNGVIVRKTVEQDAFPSEAACAECWISYEVLGDSAAATAIVPARQSFASTCRESFWLSYHRA</sequence>
<proteinExistence type="predicted"/>
<comment type="caution">
    <text evidence="1">The sequence shown here is derived from an EMBL/GenBank/DDBJ whole genome shotgun (WGS) entry which is preliminary data.</text>
</comment>
<dbReference type="EMBL" id="WIXJ01000003">
    <property type="protein sequence ID" value="MQY51426.1"/>
    <property type="molecule type" value="Genomic_DNA"/>
</dbReference>
<accession>A0A6L5JWH4</accession>
<organism evidence="1 2">
    <name type="scientific">Rhodocyclus tenuis</name>
    <name type="common">Rhodospirillum tenue</name>
    <dbReference type="NCBI Taxonomy" id="1066"/>
    <lineage>
        <taxon>Bacteria</taxon>
        <taxon>Pseudomonadati</taxon>
        <taxon>Pseudomonadota</taxon>
        <taxon>Betaproteobacteria</taxon>
        <taxon>Rhodocyclales</taxon>
        <taxon>Rhodocyclaceae</taxon>
        <taxon>Rhodocyclus</taxon>
    </lineage>
</organism>
<evidence type="ECO:0000313" key="1">
    <source>
        <dbReference type="EMBL" id="MQY51426.1"/>
    </source>
</evidence>
<dbReference type="AlphaFoldDB" id="A0A6L5JWH4"/>
<evidence type="ECO:0000313" key="2">
    <source>
        <dbReference type="Proteomes" id="UP000480275"/>
    </source>
</evidence>
<dbReference type="OrthoDB" id="8605335at2"/>